<dbReference type="AlphaFoldDB" id="A0A1G4K7X7"/>
<gene>
    <name evidence="4" type="ORF">LAME_0G07514G</name>
</gene>
<dbReference type="Proteomes" id="UP000191144">
    <property type="component" value="Chromosome G"/>
</dbReference>
<feature type="region of interest" description="Disordered" evidence="2">
    <location>
        <begin position="455"/>
        <end position="512"/>
    </location>
</feature>
<protein>
    <submittedName>
        <fullName evidence="4">LAME_0G07514g1_1</fullName>
    </submittedName>
</protein>
<evidence type="ECO:0000313" key="4">
    <source>
        <dbReference type="EMBL" id="SCV00100.1"/>
    </source>
</evidence>
<feature type="region of interest" description="Disordered" evidence="2">
    <location>
        <begin position="554"/>
        <end position="595"/>
    </location>
</feature>
<dbReference type="EMBL" id="LT598484">
    <property type="protein sequence ID" value="SCV00100.1"/>
    <property type="molecule type" value="Genomic_DNA"/>
</dbReference>
<keyword evidence="1" id="KW-0863">Zinc-finger</keyword>
<feature type="region of interest" description="Disordered" evidence="2">
    <location>
        <begin position="1"/>
        <end position="30"/>
    </location>
</feature>
<feature type="compositionally biased region" description="Polar residues" evidence="2">
    <location>
        <begin position="458"/>
        <end position="468"/>
    </location>
</feature>
<feature type="domain" description="RING-type" evidence="3">
    <location>
        <begin position="214"/>
        <end position="239"/>
    </location>
</feature>
<feature type="compositionally biased region" description="Low complexity" evidence="2">
    <location>
        <begin position="332"/>
        <end position="352"/>
    </location>
</feature>
<proteinExistence type="predicted"/>
<sequence>MTVGNGEEPQRPDPNLLGPETPSLDANNRQTRNVTVTIQYAVLNGGRQNGTGGENNETVSRVPFVLNFTDVPSSATQERLEQVVALASNLAINRLHHRFNRPNGISREAFEKLPVLSLDKVPQETCSICYDEFVEEVQPEEIDAEKAKKRSLETEDGGAEPGIAKRQRTEEETSSDPSHPTQSSEQTSAQNGGPTDTDAKDSSPVTYKHSPVQLPCGHIFGRECIREWTQEHNTCPVCRRPIVDADGLNSPRANEDEDSFLDQQTLERIRLLLYGPIAAGTSEAVSSGGNANRPSDTPAFAPEAAGMNLGSRADALSTLANFVVFRPNRGPAANNTETNSNAAQPPAPSSASHVANENATSPLILNGARPGGVSFMPITFIHLRGRSLSGEQNGAATANNDASRTSDTNISQGTASDSTSSGPQQITTDNSPETNSFIASLNHVFNLHTSEALGAATRSGSSPSSNGNAVGVADSGNNGDDNGSAEAQVAASQPDTQPETSNGQTENTERRRGFNLNSLLGLARNFSNFNSRRTAPEQMFNTGVASRRTADGISTVNFTGAMPVPEAQSQDHDPPAHDQPEEPEVQPTVPEAEDS</sequence>
<dbReference type="GO" id="GO:0005737">
    <property type="term" value="C:cytoplasm"/>
    <property type="evidence" value="ECO:0007669"/>
    <property type="project" value="TreeGrafter"/>
</dbReference>
<dbReference type="InterPro" id="IPR001841">
    <property type="entry name" value="Znf_RING"/>
</dbReference>
<dbReference type="InterPro" id="IPR013083">
    <property type="entry name" value="Znf_RING/FYVE/PHD"/>
</dbReference>
<evidence type="ECO:0000256" key="1">
    <source>
        <dbReference type="PROSITE-ProRule" id="PRU00175"/>
    </source>
</evidence>
<evidence type="ECO:0000259" key="3">
    <source>
        <dbReference type="PROSITE" id="PS50089"/>
    </source>
</evidence>
<feature type="compositionally biased region" description="Basic and acidic residues" evidence="2">
    <location>
        <begin position="569"/>
        <end position="580"/>
    </location>
</feature>
<evidence type="ECO:0000313" key="5">
    <source>
        <dbReference type="Proteomes" id="UP000191144"/>
    </source>
</evidence>
<reference evidence="5" key="1">
    <citation type="submission" date="2016-03" db="EMBL/GenBank/DDBJ databases">
        <authorList>
            <person name="Devillers Hugo."/>
        </authorList>
    </citation>
    <scope>NUCLEOTIDE SEQUENCE [LARGE SCALE GENOMIC DNA]</scope>
</reference>
<dbReference type="SMART" id="SM00184">
    <property type="entry name" value="RING"/>
    <property type="match status" value="1"/>
</dbReference>
<feature type="compositionally biased region" description="Polar residues" evidence="2">
    <location>
        <begin position="490"/>
        <end position="506"/>
    </location>
</feature>
<organism evidence="4 5">
    <name type="scientific">Lachancea meyersii CBS 8951</name>
    <dbReference type="NCBI Taxonomy" id="1266667"/>
    <lineage>
        <taxon>Eukaryota</taxon>
        <taxon>Fungi</taxon>
        <taxon>Dikarya</taxon>
        <taxon>Ascomycota</taxon>
        <taxon>Saccharomycotina</taxon>
        <taxon>Saccharomycetes</taxon>
        <taxon>Saccharomycetales</taxon>
        <taxon>Saccharomycetaceae</taxon>
        <taxon>Lachancea</taxon>
    </lineage>
</organism>
<feature type="compositionally biased region" description="Polar residues" evidence="2">
    <location>
        <begin position="175"/>
        <end position="194"/>
    </location>
</feature>
<dbReference type="OrthoDB" id="8062037at2759"/>
<feature type="region of interest" description="Disordered" evidence="2">
    <location>
        <begin position="330"/>
        <end position="355"/>
    </location>
</feature>
<dbReference type="GO" id="GO:0006511">
    <property type="term" value="P:ubiquitin-dependent protein catabolic process"/>
    <property type="evidence" value="ECO:0007669"/>
    <property type="project" value="TreeGrafter"/>
</dbReference>
<keyword evidence="1" id="KW-0479">Metal-binding</keyword>
<keyword evidence="1" id="KW-0862">Zinc</keyword>
<dbReference type="PROSITE" id="PS50089">
    <property type="entry name" value="ZF_RING_2"/>
    <property type="match status" value="1"/>
</dbReference>
<accession>A0A1G4K7X7</accession>
<dbReference type="InterPro" id="IPR051826">
    <property type="entry name" value="E3_ubiquitin-ligase_domain"/>
</dbReference>
<dbReference type="PANTHER" id="PTHR22765:SF416">
    <property type="entry name" value="E3 UBIQUITIN-PROTEIN LIGASE GODZILLA"/>
    <property type="match status" value="1"/>
</dbReference>
<feature type="region of interest" description="Disordered" evidence="2">
    <location>
        <begin position="390"/>
        <end position="435"/>
    </location>
</feature>
<dbReference type="GO" id="GO:0061630">
    <property type="term" value="F:ubiquitin protein ligase activity"/>
    <property type="evidence" value="ECO:0007669"/>
    <property type="project" value="TreeGrafter"/>
</dbReference>
<dbReference type="PANTHER" id="PTHR22765">
    <property type="entry name" value="RING FINGER AND PROTEASE ASSOCIATED DOMAIN-CONTAINING"/>
    <property type="match status" value="1"/>
</dbReference>
<evidence type="ECO:0000256" key="2">
    <source>
        <dbReference type="SAM" id="MobiDB-lite"/>
    </source>
</evidence>
<feature type="region of interest" description="Disordered" evidence="2">
    <location>
        <begin position="141"/>
        <end position="212"/>
    </location>
</feature>
<dbReference type="GO" id="GO:0008270">
    <property type="term" value="F:zinc ion binding"/>
    <property type="evidence" value="ECO:0007669"/>
    <property type="project" value="UniProtKB-KW"/>
</dbReference>
<feature type="compositionally biased region" description="Basic and acidic residues" evidence="2">
    <location>
        <begin position="144"/>
        <end position="153"/>
    </location>
</feature>
<feature type="compositionally biased region" description="Low complexity" evidence="2">
    <location>
        <begin position="585"/>
        <end position="595"/>
    </location>
</feature>
<dbReference type="SUPFAM" id="SSF57850">
    <property type="entry name" value="RING/U-box"/>
    <property type="match status" value="1"/>
</dbReference>
<dbReference type="Gene3D" id="3.30.40.10">
    <property type="entry name" value="Zinc/RING finger domain, C3HC4 (zinc finger)"/>
    <property type="match status" value="1"/>
</dbReference>
<dbReference type="Pfam" id="PF13639">
    <property type="entry name" value="zf-RING_2"/>
    <property type="match status" value="1"/>
</dbReference>
<name>A0A1G4K7X7_9SACH</name>
<keyword evidence="5" id="KW-1185">Reference proteome</keyword>